<evidence type="ECO:0000256" key="2">
    <source>
        <dbReference type="ARBA" id="ARBA00023274"/>
    </source>
</evidence>
<dbReference type="RefSeq" id="WP_141447273.1">
    <property type="nucleotide sequence ID" value="NZ_CP041217.1"/>
</dbReference>
<dbReference type="SUPFAM" id="SSF50104">
    <property type="entry name" value="Translation proteins SH3-like domain"/>
    <property type="match status" value="1"/>
</dbReference>
<evidence type="ECO:0000313" key="4">
    <source>
        <dbReference type="EMBL" id="QDH20715.1"/>
    </source>
</evidence>
<reference evidence="4 5" key="1">
    <citation type="submission" date="2019-06" db="EMBL/GenBank/DDBJ databases">
        <title>Saccharibacillus brassicae sp. nov., an endophytic bacterium isolated from Chinese cabbage seeds (Brassica pekinensis).</title>
        <authorList>
            <person name="Jiang L."/>
            <person name="Lee J."/>
            <person name="Kim S.W."/>
        </authorList>
    </citation>
    <scope>NUCLEOTIDE SEQUENCE [LARGE SCALE GENOMIC DNA]</scope>
    <source>
        <strain evidence="5">KCTC 43072 / ATSA2</strain>
    </source>
</reference>
<keyword evidence="1" id="KW-0689">Ribosomal protein</keyword>
<dbReference type="EMBL" id="CP041217">
    <property type="protein sequence ID" value="QDH20715.1"/>
    <property type="molecule type" value="Genomic_DNA"/>
</dbReference>
<dbReference type="InterPro" id="IPR005824">
    <property type="entry name" value="KOW"/>
</dbReference>
<organism evidence="4 5">
    <name type="scientific">Saccharibacillus brassicae</name>
    <dbReference type="NCBI Taxonomy" id="2583377"/>
    <lineage>
        <taxon>Bacteria</taxon>
        <taxon>Bacillati</taxon>
        <taxon>Bacillota</taxon>
        <taxon>Bacilli</taxon>
        <taxon>Bacillales</taxon>
        <taxon>Paenibacillaceae</taxon>
        <taxon>Saccharibacillus</taxon>
    </lineage>
</organism>
<gene>
    <name evidence="4" type="ORF">FFV09_07585</name>
</gene>
<dbReference type="GO" id="GO:1990904">
    <property type="term" value="C:ribonucleoprotein complex"/>
    <property type="evidence" value="ECO:0007669"/>
    <property type="project" value="UniProtKB-KW"/>
</dbReference>
<dbReference type="KEGG" id="saca:FFV09_07585"/>
<dbReference type="SMART" id="SM00739">
    <property type="entry name" value="KOW"/>
    <property type="match status" value="1"/>
</dbReference>
<name>A0A4Y6UXG9_SACBS</name>
<sequence length="102" mass="11545">MKKEHPLQPGQLVKIRRGRDAGQAAVVVRLDEEQGIWIADGHKRKFDRPKKKNRLHLEPQATISSEVVNSLQESGRVTNAKLRHAVNAFLESDAHHVKQKGE</sequence>
<accession>A0A4Y6UXG9</accession>
<evidence type="ECO:0000259" key="3">
    <source>
        <dbReference type="SMART" id="SM00739"/>
    </source>
</evidence>
<dbReference type="InterPro" id="IPR041985">
    <property type="entry name" value="Ribosomal_eL14_KOW"/>
</dbReference>
<dbReference type="AlphaFoldDB" id="A0A4Y6UXG9"/>
<feature type="domain" description="KOW" evidence="3">
    <location>
        <begin position="6"/>
        <end position="33"/>
    </location>
</feature>
<dbReference type="Proteomes" id="UP000316968">
    <property type="component" value="Chromosome"/>
</dbReference>
<evidence type="ECO:0000313" key="5">
    <source>
        <dbReference type="Proteomes" id="UP000316968"/>
    </source>
</evidence>
<keyword evidence="5" id="KW-1185">Reference proteome</keyword>
<dbReference type="CDD" id="cd06088">
    <property type="entry name" value="KOW_RPL14"/>
    <property type="match status" value="1"/>
</dbReference>
<proteinExistence type="predicted"/>
<dbReference type="GO" id="GO:0005840">
    <property type="term" value="C:ribosome"/>
    <property type="evidence" value="ECO:0007669"/>
    <property type="project" value="UniProtKB-KW"/>
</dbReference>
<protein>
    <recommendedName>
        <fullName evidence="3">KOW domain-containing protein</fullName>
    </recommendedName>
</protein>
<evidence type="ECO:0000256" key="1">
    <source>
        <dbReference type="ARBA" id="ARBA00022980"/>
    </source>
</evidence>
<dbReference type="InterPro" id="IPR008991">
    <property type="entry name" value="Translation_prot_SH3-like_sf"/>
</dbReference>
<keyword evidence="2" id="KW-0687">Ribonucleoprotein</keyword>
<dbReference type="OrthoDB" id="5244at2"/>
<dbReference type="Pfam" id="PF00467">
    <property type="entry name" value="KOW"/>
    <property type="match status" value="1"/>
</dbReference>